<evidence type="ECO:0000313" key="1">
    <source>
        <dbReference type="EMBL" id="XRP74645.1"/>
    </source>
</evidence>
<keyword evidence="2" id="KW-1185">Reference proteome</keyword>
<dbReference type="Proteomes" id="UP001196097">
    <property type="component" value="Plasmid pCF3-2"/>
</dbReference>
<protein>
    <submittedName>
        <fullName evidence="1">Replication initiator protein A</fullName>
    </submittedName>
</protein>
<geneLocation type="plasmid" evidence="1 2">
    <name>pCF3-2</name>
</geneLocation>
<keyword evidence="1" id="KW-0614">Plasmid</keyword>
<name>A0ACD5ILA2_9PROT</name>
<dbReference type="EMBL" id="CP130948">
    <property type="protein sequence ID" value="XRP74645.1"/>
    <property type="molecule type" value="Genomic_DNA"/>
</dbReference>
<evidence type="ECO:0000313" key="2">
    <source>
        <dbReference type="Proteomes" id="UP001196097"/>
    </source>
</evidence>
<sequence length="335" mass="38394">MTRDKQYIGSFLAEASQIKDPCLREALERARTAFIEHHASAQDISDRPQDTEKKDQKDKSAAIDHRQPDFFALDIIDYAFKDDPASMEAPLYSLSTKKDTSTWLWESEDGKKWVEVSCNAEYGRATQHDKDILIYCMSQITAAINAGLEVSKTIRFTARDLLKVTGRGVRGDDYDRLKDALNRLRGTSITTNIKTGGKASRHAEGFGIIDRWRVIEKSDPDGRMVAVEVTLSEWLWNGLTAQEVLTIHPDYFRLRKPLERRLYEIARKHVGKQSVWVISLGALHRKSGSRSVLRNFKVDLSRIIKADSIPEYRYFLDDDNKVTIYMKKSMDKRDG</sequence>
<organism evidence="1 2">
    <name type="scientific">Acidithiobacillus ferruginosus</name>
    <dbReference type="NCBI Taxonomy" id="3063951"/>
    <lineage>
        <taxon>Bacteria</taxon>
        <taxon>Pseudomonadati</taxon>
        <taxon>Pseudomonadota</taxon>
        <taxon>Acidithiobacillia</taxon>
        <taxon>Acidithiobacillales</taxon>
        <taxon>Acidithiobacillaceae</taxon>
        <taxon>Acidithiobacillus</taxon>
    </lineage>
</organism>
<accession>A0ACD5ILA2</accession>
<reference evidence="1 2" key="1">
    <citation type="journal article" date="2021" name="ISME J.">
        <title>Genomic evolution of the class Acidithiobacillia: deep-branching Proteobacteria living in extreme acidic conditions.</title>
        <authorList>
            <person name="Moya-Beltran A."/>
            <person name="Beard S."/>
            <person name="Rojas-Villalobos C."/>
            <person name="Issotta F."/>
            <person name="Gallardo Y."/>
            <person name="Ulloa R."/>
            <person name="Giaveno A."/>
            <person name="Degli Esposti M."/>
            <person name="Johnson D.B."/>
            <person name="Quatrini R."/>
        </authorList>
    </citation>
    <scope>NUCLEOTIDE SEQUENCE [LARGE SCALE GENOMIC DNA]</scope>
    <source>
        <strain evidence="1 2">CF3</strain>
    </source>
</reference>
<proteinExistence type="predicted"/>
<gene>
    <name evidence="1" type="ORF">HF292_015330</name>
</gene>